<dbReference type="InterPro" id="IPR022061">
    <property type="entry name" value="DUF3617"/>
</dbReference>
<proteinExistence type="predicted"/>
<keyword evidence="3" id="KW-1185">Reference proteome</keyword>
<evidence type="ECO:0000256" key="1">
    <source>
        <dbReference type="SAM" id="SignalP"/>
    </source>
</evidence>
<gene>
    <name evidence="2" type="ORF">IFO67_13105</name>
</gene>
<name>A0ABR9BEG8_9RHOO</name>
<accession>A0ABR9BEG8</accession>
<dbReference type="Pfam" id="PF12276">
    <property type="entry name" value="DUF3617"/>
    <property type="match status" value="1"/>
</dbReference>
<feature type="chain" id="PRO_5045835055" description="DUF3617 family protein" evidence="1">
    <location>
        <begin position="22"/>
        <end position="154"/>
    </location>
</feature>
<organism evidence="2 3">
    <name type="scientific">Thauera sedimentorum</name>
    <dbReference type="NCBI Taxonomy" id="2767595"/>
    <lineage>
        <taxon>Bacteria</taxon>
        <taxon>Pseudomonadati</taxon>
        <taxon>Pseudomonadota</taxon>
        <taxon>Betaproteobacteria</taxon>
        <taxon>Rhodocyclales</taxon>
        <taxon>Zoogloeaceae</taxon>
        <taxon>Thauera</taxon>
    </lineage>
</organism>
<protein>
    <recommendedName>
        <fullName evidence="4">DUF3617 family protein</fullName>
    </recommendedName>
</protein>
<evidence type="ECO:0000313" key="3">
    <source>
        <dbReference type="Proteomes" id="UP000603602"/>
    </source>
</evidence>
<dbReference type="Proteomes" id="UP000603602">
    <property type="component" value="Unassembled WGS sequence"/>
</dbReference>
<reference evidence="3" key="1">
    <citation type="submission" date="2023-07" db="EMBL/GenBank/DDBJ databases">
        <title>Thauera sp. CAU 1555 isolated from sand of Yaerae Beach.</title>
        <authorList>
            <person name="Kim W."/>
        </authorList>
    </citation>
    <scope>NUCLEOTIDE SEQUENCE [LARGE SCALE GENOMIC DNA]</scope>
    <source>
        <strain evidence="3">CAU 1555</strain>
    </source>
</reference>
<keyword evidence="1" id="KW-0732">Signal</keyword>
<comment type="caution">
    <text evidence="2">The sequence shown here is derived from an EMBL/GenBank/DDBJ whole genome shotgun (WGS) entry which is preliminary data.</text>
</comment>
<dbReference type="RefSeq" id="WP_187718628.1">
    <property type="nucleotide sequence ID" value="NZ_JACTAH010000002.1"/>
</dbReference>
<evidence type="ECO:0000313" key="2">
    <source>
        <dbReference type="EMBL" id="MBD8503827.1"/>
    </source>
</evidence>
<feature type="signal peptide" evidence="1">
    <location>
        <begin position="1"/>
        <end position="21"/>
    </location>
</feature>
<sequence length="154" mass="16500">MRPVSALALLTLLQLPLPALADAPQRMHGLWEVSVAEAGVSARSFHICVGADDQVFAQVDPAAGDCGPATWRREGHYRHVAQSCKGAGGETMRSGRFGGDFHYNYQGELHVRAVGAQGDRVLQVEARRLAPCKNLKPGEFVAKGQNGVNLNLGQ</sequence>
<evidence type="ECO:0008006" key="4">
    <source>
        <dbReference type="Google" id="ProtNLM"/>
    </source>
</evidence>
<dbReference type="EMBL" id="JACYTO010000002">
    <property type="protein sequence ID" value="MBD8503827.1"/>
    <property type="molecule type" value="Genomic_DNA"/>
</dbReference>